<accession>A0A6T6XGR2</accession>
<name>A0A6T6XGR2_9EUKA</name>
<dbReference type="InterPro" id="IPR001660">
    <property type="entry name" value="SAM"/>
</dbReference>
<evidence type="ECO:0000313" key="2">
    <source>
        <dbReference type="EMBL" id="CAD8459065.1"/>
    </source>
</evidence>
<dbReference type="Pfam" id="PF07647">
    <property type="entry name" value="SAM_2"/>
    <property type="match status" value="1"/>
</dbReference>
<dbReference type="Gene3D" id="1.10.150.50">
    <property type="entry name" value="Transcription Factor, Ets-1"/>
    <property type="match status" value="1"/>
</dbReference>
<feature type="domain" description="SAM" evidence="1">
    <location>
        <begin position="56"/>
        <end position="119"/>
    </location>
</feature>
<proteinExistence type="predicted"/>
<dbReference type="EMBL" id="HBEM01026495">
    <property type="protein sequence ID" value="CAD8459065.1"/>
    <property type="molecule type" value="Transcribed_RNA"/>
</dbReference>
<evidence type="ECO:0000259" key="1">
    <source>
        <dbReference type="PROSITE" id="PS50105"/>
    </source>
</evidence>
<dbReference type="SUPFAM" id="SSF47769">
    <property type="entry name" value="SAM/Pointed domain"/>
    <property type="match status" value="1"/>
</dbReference>
<dbReference type="AlphaFoldDB" id="A0A6T6XGR2"/>
<dbReference type="PROSITE" id="PS50105">
    <property type="entry name" value="SAM_DOMAIN"/>
    <property type="match status" value="1"/>
</dbReference>
<sequence length="263" mass="29601">MTEPKYKALNRIDKDNVRTYGGFTSNVVVSQPSSEIDRKTETHENIVLDFLQMSKWNVKRTADHVAAIGFPSIAKKLQAHRIDGSIIADIGSKELLEMGCNVVGDRLRFQKELGSIRARARAAWRNQVIYSAQEFREGPCRNLLPYGFPFCCVKAEPKEEYHLTHIKLAIKNTQMNNSWFGAICGYMQISDNIDLETVVDVDTSMSKPHCCKGSSGQGVVIVTTKTGELAYLRVRPGDERDVANTIQNAVEEYRLREAAMQIK</sequence>
<organism evidence="2">
    <name type="scientific">Amorphochlora amoebiformis</name>
    <dbReference type="NCBI Taxonomy" id="1561963"/>
    <lineage>
        <taxon>Eukaryota</taxon>
        <taxon>Sar</taxon>
        <taxon>Rhizaria</taxon>
        <taxon>Cercozoa</taxon>
        <taxon>Chlorarachniophyceae</taxon>
        <taxon>Amorphochlora</taxon>
    </lineage>
</organism>
<gene>
    <name evidence="2" type="ORF">LAMO00422_LOCUS18017</name>
    <name evidence="3" type="ORF">LAMO00422_LOCUS18018</name>
</gene>
<reference evidence="2" key="1">
    <citation type="submission" date="2021-01" db="EMBL/GenBank/DDBJ databases">
        <authorList>
            <person name="Corre E."/>
            <person name="Pelletier E."/>
            <person name="Niang G."/>
            <person name="Scheremetjew M."/>
            <person name="Finn R."/>
            <person name="Kale V."/>
            <person name="Holt S."/>
            <person name="Cochrane G."/>
            <person name="Meng A."/>
            <person name="Brown T."/>
            <person name="Cohen L."/>
        </authorList>
    </citation>
    <scope>NUCLEOTIDE SEQUENCE</scope>
    <source>
        <strain evidence="2">CCMP2058</strain>
    </source>
</reference>
<dbReference type="EMBL" id="HBEM01026496">
    <property type="protein sequence ID" value="CAD8459066.1"/>
    <property type="molecule type" value="Transcribed_RNA"/>
</dbReference>
<evidence type="ECO:0000313" key="3">
    <source>
        <dbReference type="EMBL" id="CAD8459066.1"/>
    </source>
</evidence>
<dbReference type="InterPro" id="IPR013761">
    <property type="entry name" value="SAM/pointed_sf"/>
</dbReference>
<protein>
    <recommendedName>
        <fullName evidence="1">SAM domain-containing protein</fullName>
    </recommendedName>
</protein>